<feature type="transmembrane region" description="Helical" evidence="4">
    <location>
        <begin position="400"/>
        <end position="423"/>
    </location>
</feature>
<keyword evidence="4" id="KW-0812">Transmembrane</keyword>
<feature type="transmembrane region" description="Helical" evidence="4">
    <location>
        <begin position="344"/>
        <end position="363"/>
    </location>
</feature>
<feature type="domain" description="Major facilitator superfamily (MFS) profile" evidence="5">
    <location>
        <begin position="103"/>
        <end position="499"/>
    </location>
</feature>
<organism evidence="6 7">
    <name type="scientific">Monilinia vaccinii-corymbosi</name>
    <dbReference type="NCBI Taxonomy" id="61207"/>
    <lineage>
        <taxon>Eukaryota</taxon>
        <taxon>Fungi</taxon>
        <taxon>Dikarya</taxon>
        <taxon>Ascomycota</taxon>
        <taxon>Pezizomycotina</taxon>
        <taxon>Leotiomycetes</taxon>
        <taxon>Helotiales</taxon>
        <taxon>Sclerotiniaceae</taxon>
        <taxon>Monilinia</taxon>
    </lineage>
</organism>
<dbReference type="GO" id="GO:0016020">
    <property type="term" value="C:membrane"/>
    <property type="evidence" value="ECO:0007669"/>
    <property type="project" value="UniProtKB-SubCell"/>
</dbReference>
<feature type="transmembrane region" description="Helical" evidence="4">
    <location>
        <begin position="465"/>
        <end position="490"/>
    </location>
</feature>
<proteinExistence type="inferred from homology"/>
<comment type="subcellular location">
    <subcellularLocation>
        <location evidence="1">Membrane</location>
        <topology evidence="1">Multi-pass membrane protein</topology>
    </subcellularLocation>
</comment>
<feature type="transmembrane region" description="Helical" evidence="4">
    <location>
        <begin position="235"/>
        <end position="255"/>
    </location>
</feature>
<evidence type="ECO:0000256" key="2">
    <source>
        <dbReference type="ARBA" id="ARBA00006727"/>
    </source>
</evidence>
<feature type="transmembrane region" description="Helical" evidence="4">
    <location>
        <begin position="145"/>
        <end position="167"/>
    </location>
</feature>
<accession>A0A8A3PGS3</accession>
<evidence type="ECO:0000256" key="3">
    <source>
        <dbReference type="SAM" id="MobiDB-lite"/>
    </source>
</evidence>
<keyword evidence="4" id="KW-1133">Transmembrane helix</keyword>
<gene>
    <name evidence="6" type="ORF">DSL72_005825</name>
</gene>
<dbReference type="GO" id="GO:0022857">
    <property type="term" value="F:transmembrane transporter activity"/>
    <property type="evidence" value="ECO:0007669"/>
    <property type="project" value="InterPro"/>
</dbReference>
<sequence>MQAVWNHSHAEETCLKNRDVTASPAKDSSSPSNNHNNPNEKLEDSGPDSHLLVPEHRDDNPRTSTASKENLESGVLQNAPDSPSDESFNKEAEDDDVPEGGLKGWLVVVGSFCGSFSVFGILNSSGILLEYFSTHQLKGYDTAQIGWIFGLSLFLTFFCGAPIGPIFDAYGPRVLIFSGSILLVASMMLLGLCTQLWHFFVVYSVLNGIGGCLVNTPCIAAIGHYFLVKRGNATGIAMTAGSIGGIIFPLMLQRLFPTIGFAWTTRILGFILLFLLIIANLLVQSRLPRKKLPSIGSILPDFNAFRDPPFFLITIAIFLLEWGIFVPLTYITPYVVSHGQSSSFGFYIVAILNAGSFFGRFGAGWAADLIGRLNTLILSVALCVIACLALWLPASNSTAMAVVFALTFGVVSGSNLSLSPVCVGQMCKTENYGRYYSTCWMVVAFGTLTGLPIAGQILTASGGDYTWLIAFAGLSYALAGFFLIAARVLAVGWSLQAVY</sequence>
<dbReference type="EMBL" id="CP063408">
    <property type="protein sequence ID" value="QSZ34235.1"/>
    <property type="molecule type" value="Genomic_DNA"/>
</dbReference>
<name>A0A8A3PGS3_9HELO</name>
<dbReference type="OrthoDB" id="410267at2759"/>
<dbReference type="InterPro" id="IPR011701">
    <property type="entry name" value="MFS"/>
</dbReference>
<feature type="compositionally biased region" description="Low complexity" evidence="3">
    <location>
        <begin position="28"/>
        <end position="37"/>
    </location>
</feature>
<keyword evidence="7" id="KW-1185">Reference proteome</keyword>
<dbReference type="CDD" id="cd17352">
    <property type="entry name" value="MFS_MCT_SLC16"/>
    <property type="match status" value="1"/>
</dbReference>
<dbReference type="PANTHER" id="PTHR11360">
    <property type="entry name" value="MONOCARBOXYLATE TRANSPORTER"/>
    <property type="match status" value="1"/>
</dbReference>
<keyword evidence="4" id="KW-0472">Membrane</keyword>
<dbReference type="Pfam" id="PF07690">
    <property type="entry name" value="MFS_1"/>
    <property type="match status" value="1"/>
</dbReference>
<dbReference type="PANTHER" id="PTHR11360:SF177">
    <property type="entry name" value="RIBOFLAVIN TRANSPORTER MCH5"/>
    <property type="match status" value="1"/>
</dbReference>
<evidence type="ECO:0000256" key="4">
    <source>
        <dbReference type="SAM" id="Phobius"/>
    </source>
</evidence>
<dbReference type="Proteomes" id="UP000672032">
    <property type="component" value="Chromosome 4"/>
</dbReference>
<feature type="transmembrane region" description="Helical" evidence="4">
    <location>
        <begin position="435"/>
        <end position="459"/>
    </location>
</feature>
<dbReference type="PROSITE" id="PS50850">
    <property type="entry name" value="MFS"/>
    <property type="match status" value="1"/>
</dbReference>
<dbReference type="SUPFAM" id="SSF103473">
    <property type="entry name" value="MFS general substrate transporter"/>
    <property type="match status" value="1"/>
</dbReference>
<evidence type="ECO:0000259" key="5">
    <source>
        <dbReference type="PROSITE" id="PS50850"/>
    </source>
</evidence>
<feature type="transmembrane region" description="Helical" evidence="4">
    <location>
        <begin position="310"/>
        <end position="332"/>
    </location>
</feature>
<comment type="similarity">
    <text evidence="2">Belongs to the major facilitator superfamily. Monocarboxylate porter (TC 2.A.1.13) family.</text>
</comment>
<feature type="compositionally biased region" description="Basic and acidic residues" evidence="3">
    <location>
        <begin position="8"/>
        <end position="19"/>
    </location>
</feature>
<evidence type="ECO:0000313" key="7">
    <source>
        <dbReference type="Proteomes" id="UP000672032"/>
    </source>
</evidence>
<feature type="transmembrane region" description="Helical" evidence="4">
    <location>
        <begin position="174"/>
        <end position="200"/>
    </location>
</feature>
<feature type="region of interest" description="Disordered" evidence="3">
    <location>
        <begin position="1"/>
        <end position="96"/>
    </location>
</feature>
<feature type="transmembrane region" description="Helical" evidence="4">
    <location>
        <begin position="375"/>
        <end position="394"/>
    </location>
</feature>
<protein>
    <recommendedName>
        <fullName evidence="5">Major facilitator superfamily (MFS) profile domain-containing protein</fullName>
    </recommendedName>
</protein>
<dbReference type="InterPro" id="IPR036259">
    <property type="entry name" value="MFS_trans_sf"/>
</dbReference>
<reference evidence="6" key="1">
    <citation type="submission" date="2020-10" db="EMBL/GenBank/DDBJ databases">
        <title>Genome Sequence of Monilinia vaccinii-corymbosi Sheds Light on Mummy Berry Disease Infection of Blueberry and Mating Type.</title>
        <authorList>
            <person name="Yow A.G."/>
            <person name="Zhang Y."/>
            <person name="Bansal K."/>
            <person name="Eacker S.M."/>
            <person name="Sullivan S."/>
            <person name="Liachko I."/>
            <person name="Cubeta M.A."/>
            <person name="Rollins J.A."/>
            <person name="Ashrafi H."/>
        </authorList>
    </citation>
    <scope>NUCLEOTIDE SEQUENCE</scope>
    <source>
        <strain evidence="6">RL-1</strain>
    </source>
</reference>
<evidence type="ECO:0000256" key="1">
    <source>
        <dbReference type="ARBA" id="ARBA00004141"/>
    </source>
</evidence>
<feature type="transmembrane region" description="Helical" evidence="4">
    <location>
        <begin position="206"/>
        <end position="228"/>
    </location>
</feature>
<dbReference type="AlphaFoldDB" id="A0A8A3PGS3"/>
<evidence type="ECO:0000313" key="6">
    <source>
        <dbReference type="EMBL" id="QSZ34235.1"/>
    </source>
</evidence>
<feature type="transmembrane region" description="Helical" evidence="4">
    <location>
        <begin position="105"/>
        <end position="125"/>
    </location>
</feature>
<feature type="transmembrane region" description="Helical" evidence="4">
    <location>
        <begin position="261"/>
        <end position="283"/>
    </location>
</feature>
<dbReference type="InterPro" id="IPR050327">
    <property type="entry name" value="Proton-linked_MCT"/>
</dbReference>
<dbReference type="InterPro" id="IPR020846">
    <property type="entry name" value="MFS_dom"/>
</dbReference>
<dbReference type="Gene3D" id="1.20.1250.20">
    <property type="entry name" value="MFS general substrate transporter like domains"/>
    <property type="match status" value="1"/>
</dbReference>